<organism evidence="1 2">
    <name type="scientific">Pleurodeles waltl</name>
    <name type="common">Iberian ribbed newt</name>
    <dbReference type="NCBI Taxonomy" id="8319"/>
    <lineage>
        <taxon>Eukaryota</taxon>
        <taxon>Metazoa</taxon>
        <taxon>Chordata</taxon>
        <taxon>Craniata</taxon>
        <taxon>Vertebrata</taxon>
        <taxon>Euteleostomi</taxon>
        <taxon>Amphibia</taxon>
        <taxon>Batrachia</taxon>
        <taxon>Caudata</taxon>
        <taxon>Salamandroidea</taxon>
        <taxon>Salamandridae</taxon>
        <taxon>Pleurodelinae</taxon>
        <taxon>Pleurodeles</taxon>
    </lineage>
</organism>
<protein>
    <submittedName>
        <fullName evidence="1">Uncharacterized protein</fullName>
    </submittedName>
</protein>
<dbReference type="Proteomes" id="UP001066276">
    <property type="component" value="Chromosome 3_1"/>
</dbReference>
<gene>
    <name evidence="1" type="ORF">NDU88_002266</name>
</gene>
<proteinExistence type="predicted"/>
<evidence type="ECO:0000313" key="1">
    <source>
        <dbReference type="EMBL" id="KAJ1185474.1"/>
    </source>
</evidence>
<reference evidence="1" key="1">
    <citation type="journal article" date="2022" name="bioRxiv">
        <title>Sequencing and chromosome-scale assembly of the giantPleurodeles waltlgenome.</title>
        <authorList>
            <person name="Brown T."/>
            <person name="Elewa A."/>
            <person name="Iarovenko S."/>
            <person name="Subramanian E."/>
            <person name="Araus A.J."/>
            <person name="Petzold A."/>
            <person name="Susuki M."/>
            <person name="Suzuki K.-i.T."/>
            <person name="Hayashi T."/>
            <person name="Toyoda A."/>
            <person name="Oliveira C."/>
            <person name="Osipova E."/>
            <person name="Leigh N.D."/>
            <person name="Simon A."/>
            <person name="Yun M.H."/>
        </authorList>
    </citation>
    <scope>NUCLEOTIDE SEQUENCE</scope>
    <source>
        <strain evidence="1">20211129_DDA</strain>
        <tissue evidence="1">Liver</tissue>
    </source>
</reference>
<accession>A0AAV7UAR3</accession>
<comment type="caution">
    <text evidence="1">The sequence shown here is derived from an EMBL/GenBank/DDBJ whole genome shotgun (WGS) entry which is preliminary data.</text>
</comment>
<dbReference type="AlphaFoldDB" id="A0AAV7UAR3"/>
<evidence type="ECO:0000313" key="2">
    <source>
        <dbReference type="Proteomes" id="UP001066276"/>
    </source>
</evidence>
<sequence length="119" mass="13317">MFASITALENDIVVQRTGREGALRPLQEELEWEVYDSGELGTPWHPREEVKAGPQAASQMASGWNARTQAETIKEASAVPQDRQDGICLPASQQWKDDVLVQRTGREGALRPLCSEWKR</sequence>
<keyword evidence="2" id="KW-1185">Reference proteome</keyword>
<dbReference type="EMBL" id="JANPWB010000005">
    <property type="protein sequence ID" value="KAJ1185474.1"/>
    <property type="molecule type" value="Genomic_DNA"/>
</dbReference>
<name>A0AAV7UAR3_PLEWA</name>